<sequence>MWGNYFNPARKISFVRGNTGIDGFDDAVRFLLLDDKDMSDSEMNDLLEEQDDIDPDLDAYFSMQALLRPANTGFGTGGGWYWMYIGMNLNGFMQIPIILNTYN</sequence>
<keyword evidence="2" id="KW-1185">Reference proteome</keyword>
<proteinExistence type="predicted"/>
<evidence type="ECO:0000313" key="1">
    <source>
        <dbReference type="EMBL" id="CAK8682844.1"/>
    </source>
</evidence>
<comment type="caution">
    <text evidence="1">The sequence shown here is derived from an EMBL/GenBank/DDBJ whole genome shotgun (WGS) entry which is preliminary data.</text>
</comment>
<accession>A0ABP0FWR3</accession>
<reference evidence="1 2" key="1">
    <citation type="submission" date="2024-02" db="EMBL/GenBank/DDBJ databases">
        <authorList>
            <person name="Daric V."/>
            <person name="Darras S."/>
        </authorList>
    </citation>
    <scope>NUCLEOTIDE SEQUENCE [LARGE SCALE GENOMIC DNA]</scope>
</reference>
<name>A0ABP0FWR3_CLALP</name>
<evidence type="ECO:0000313" key="2">
    <source>
        <dbReference type="Proteomes" id="UP001642483"/>
    </source>
</evidence>
<dbReference type="EMBL" id="CAWYQH010000096">
    <property type="protein sequence ID" value="CAK8682844.1"/>
    <property type="molecule type" value="Genomic_DNA"/>
</dbReference>
<gene>
    <name evidence="1" type="ORF">CVLEPA_LOCUS13613</name>
</gene>
<organism evidence="1 2">
    <name type="scientific">Clavelina lepadiformis</name>
    <name type="common">Light-bulb sea squirt</name>
    <name type="synonym">Ascidia lepadiformis</name>
    <dbReference type="NCBI Taxonomy" id="159417"/>
    <lineage>
        <taxon>Eukaryota</taxon>
        <taxon>Metazoa</taxon>
        <taxon>Chordata</taxon>
        <taxon>Tunicata</taxon>
        <taxon>Ascidiacea</taxon>
        <taxon>Aplousobranchia</taxon>
        <taxon>Clavelinidae</taxon>
        <taxon>Clavelina</taxon>
    </lineage>
</organism>
<protein>
    <submittedName>
        <fullName evidence="1">Uncharacterized protein</fullName>
    </submittedName>
</protein>
<dbReference type="Proteomes" id="UP001642483">
    <property type="component" value="Unassembled WGS sequence"/>
</dbReference>